<dbReference type="RefSeq" id="WP_069698684.1">
    <property type="nucleotide sequence ID" value="NZ_JAGGMA010000001.1"/>
</dbReference>
<dbReference type="Pfam" id="PF16067">
    <property type="entry name" value="DUF4809"/>
    <property type="match status" value="1"/>
</dbReference>
<evidence type="ECO:0000313" key="2">
    <source>
        <dbReference type="Proteomes" id="UP000095256"/>
    </source>
</evidence>
<gene>
    <name evidence="1" type="ORF">BCR26_02960</name>
</gene>
<protein>
    <submittedName>
        <fullName evidence="1">DUF4809 domain-containing protein</fullName>
    </submittedName>
</protein>
<comment type="caution">
    <text evidence="1">The sequence shown here is derived from an EMBL/GenBank/DDBJ whole genome shotgun (WGS) entry which is preliminary data.</text>
</comment>
<dbReference type="EMBL" id="MIEK01000023">
    <property type="protein sequence ID" value="OEH82408.1"/>
    <property type="molecule type" value="Genomic_DNA"/>
</dbReference>
<organism evidence="1 2">
    <name type="scientific">Enterococcus rivorum</name>
    <dbReference type="NCBI Taxonomy" id="762845"/>
    <lineage>
        <taxon>Bacteria</taxon>
        <taxon>Bacillati</taxon>
        <taxon>Bacillota</taxon>
        <taxon>Bacilli</taxon>
        <taxon>Lactobacillales</taxon>
        <taxon>Enterococcaceae</taxon>
        <taxon>Enterococcus</taxon>
    </lineage>
</organism>
<reference evidence="1 2" key="1">
    <citation type="submission" date="2016-09" db="EMBL/GenBank/DDBJ databases">
        <authorList>
            <person name="Capua I."/>
            <person name="De Benedictis P."/>
            <person name="Joannis T."/>
            <person name="Lombin L.H."/>
            <person name="Cattoli G."/>
        </authorList>
    </citation>
    <scope>NUCLEOTIDE SEQUENCE [LARGE SCALE GENOMIC DNA]</scope>
    <source>
        <strain evidence="1 2">LMG 25899</strain>
    </source>
</reference>
<dbReference type="OrthoDB" id="2199695at2"/>
<proteinExistence type="predicted"/>
<keyword evidence="2" id="KW-1185">Reference proteome</keyword>
<name>A0A1E5KX63_9ENTE</name>
<accession>A0A1E5KX63</accession>
<dbReference type="InterPro" id="IPR032080">
    <property type="entry name" value="DUF4809"/>
</dbReference>
<dbReference type="AlphaFoldDB" id="A0A1E5KX63"/>
<evidence type="ECO:0000313" key="1">
    <source>
        <dbReference type="EMBL" id="OEH82408.1"/>
    </source>
</evidence>
<dbReference type="Proteomes" id="UP000095256">
    <property type="component" value="Unassembled WGS sequence"/>
</dbReference>
<sequence>MEKVTITSTVDLSDSGCNACGLVEDTIYTLTMNDVAVPIDDLTVSSMVMAIALRKGYKQELVMGLGEESILYKKENQVITLEEGVNQLTYSTPKQTIETINKITDMEQLLAKVNEILNNLFLIEKIEFIL</sequence>